<dbReference type="Proteomes" id="UP001595379">
    <property type="component" value="Unassembled WGS sequence"/>
</dbReference>
<dbReference type="PANTHER" id="PTHR42103">
    <property type="entry name" value="ALPHA/BETA-HYDROLASES SUPERFAMILY PROTEIN"/>
    <property type="match status" value="1"/>
</dbReference>
<dbReference type="Gene3D" id="3.40.50.1820">
    <property type="entry name" value="alpha/beta hydrolase"/>
    <property type="match status" value="1"/>
</dbReference>
<dbReference type="EMBL" id="JBHRSV010000014">
    <property type="protein sequence ID" value="MFC2926001.1"/>
    <property type="molecule type" value="Genomic_DNA"/>
</dbReference>
<dbReference type="RefSeq" id="WP_343165573.1">
    <property type="nucleotide sequence ID" value="NZ_JBHRSV010000014.1"/>
</dbReference>
<evidence type="ECO:0000313" key="2">
    <source>
        <dbReference type="EMBL" id="MFC2926001.1"/>
    </source>
</evidence>
<reference evidence="3" key="1">
    <citation type="journal article" date="2019" name="Int. J. Syst. Evol. Microbiol.">
        <title>The Global Catalogue of Microorganisms (GCM) 10K type strain sequencing project: providing services to taxonomists for standard genome sequencing and annotation.</title>
        <authorList>
            <consortium name="The Broad Institute Genomics Platform"/>
            <consortium name="The Broad Institute Genome Sequencing Center for Infectious Disease"/>
            <person name="Wu L."/>
            <person name="Ma J."/>
        </authorList>
    </citation>
    <scope>NUCLEOTIDE SEQUENCE [LARGE SCALE GENOMIC DNA]</scope>
    <source>
        <strain evidence="3">KCTC 52487</strain>
    </source>
</reference>
<proteinExistence type="predicted"/>
<sequence>MPDVIIPGPAGRIEGKYSPGKGETPPIALILHAHPLGGGHMENVSSLMMYDIFRKRGFATLRFNFRGVGRSEGTYDQGLGELSDAATALDWIQTYNGNAPFSWVAGHSFGAWIGMQLLMRRPEVAGFISVAPPTNMYDFTFLAPCPASGLIVHGSDDRIVPADDMERVMSKVRAQKGIDIRRQIEPGAGHMFTNHMEQLEKRIETYLDERLPIVFRERATD</sequence>
<keyword evidence="2" id="KW-0378">Hydrolase</keyword>
<evidence type="ECO:0000313" key="3">
    <source>
        <dbReference type="Proteomes" id="UP001595379"/>
    </source>
</evidence>
<dbReference type="GO" id="GO:0016787">
    <property type="term" value="F:hydrolase activity"/>
    <property type="evidence" value="ECO:0007669"/>
    <property type="project" value="UniProtKB-KW"/>
</dbReference>
<dbReference type="InterPro" id="IPR000073">
    <property type="entry name" value="AB_hydrolase_1"/>
</dbReference>
<keyword evidence="3" id="KW-1185">Reference proteome</keyword>
<dbReference type="Pfam" id="PF00561">
    <property type="entry name" value="Abhydrolase_1"/>
    <property type="match status" value="1"/>
</dbReference>
<dbReference type="SUPFAM" id="SSF53474">
    <property type="entry name" value="alpha/beta-Hydrolases"/>
    <property type="match status" value="1"/>
</dbReference>
<protein>
    <submittedName>
        <fullName evidence="2">Alpha/beta hydrolase</fullName>
    </submittedName>
</protein>
<feature type="domain" description="AB hydrolase-1" evidence="1">
    <location>
        <begin position="38"/>
        <end position="138"/>
    </location>
</feature>
<accession>A0ABV6ZWZ2</accession>
<dbReference type="PANTHER" id="PTHR42103:SF2">
    <property type="entry name" value="AB HYDROLASE-1 DOMAIN-CONTAINING PROTEIN"/>
    <property type="match status" value="1"/>
</dbReference>
<comment type="caution">
    <text evidence="2">The sequence shown here is derived from an EMBL/GenBank/DDBJ whole genome shotgun (WGS) entry which is preliminary data.</text>
</comment>
<name>A0ABV6ZWZ2_9PROT</name>
<evidence type="ECO:0000259" key="1">
    <source>
        <dbReference type="Pfam" id="PF00561"/>
    </source>
</evidence>
<organism evidence="2 3">
    <name type="scientific">Hyphobacterium vulgare</name>
    <dbReference type="NCBI Taxonomy" id="1736751"/>
    <lineage>
        <taxon>Bacteria</taxon>
        <taxon>Pseudomonadati</taxon>
        <taxon>Pseudomonadota</taxon>
        <taxon>Alphaproteobacteria</taxon>
        <taxon>Maricaulales</taxon>
        <taxon>Maricaulaceae</taxon>
        <taxon>Hyphobacterium</taxon>
    </lineage>
</organism>
<dbReference type="InterPro" id="IPR029058">
    <property type="entry name" value="AB_hydrolase_fold"/>
</dbReference>
<gene>
    <name evidence="2" type="ORF">ACFOOR_07775</name>
</gene>